<keyword evidence="3" id="KW-1185">Reference proteome</keyword>
<evidence type="ECO:0000313" key="3">
    <source>
        <dbReference type="Proteomes" id="UP000315995"/>
    </source>
</evidence>
<gene>
    <name evidence="2" type="ORF">FIV42_25730</name>
</gene>
<feature type="transmembrane region" description="Helical" evidence="1">
    <location>
        <begin position="202"/>
        <end position="222"/>
    </location>
</feature>
<protein>
    <submittedName>
        <fullName evidence="2">Tetratricopeptide repeat protein</fullName>
    </submittedName>
</protein>
<reference evidence="2 3" key="1">
    <citation type="submission" date="2019-06" db="EMBL/GenBank/DDBJ databases">
        <title>Persicimonas caeni gen. nov., sp. nov., a predatory bacterium isolated from solar saltern.</title>
        <authorList>
            <person name="Wang S."/>
        </authorList>
    </citation>
    <scope>NUCLEOTIDE SEQUENCE [LARGE SCALE GENOMIC DNA]</scope>
    <source>
        <strain evidence="2 3">YN101</strain>
    </source>
</reference>
<evidence type="ECO:0000313" key="2">
    <source>
        <dbReference type="EMBL" id="QDG54016.1"/>
    </source>
</evidence>
<feature type="transmembrane region" description="Helical" evidence="1">
    <location>
        <begin position="85"/>
        <end position="107"/>
    </location>
</feature>
<feature type="transmembrane region" description="Helical" evidence="1">
    <location>
        <begin position="234"/>
        <end position="251"/>
    </location>
</feature>
<organism evidence="2 3">
    <name type="scientific">Persicimonas caeni</name>
    <dbReference type="NCBI Taxonomy" id="2292766"/>
    <lineage>
        <taxon>Bacteria</taxon>
        <taxon>Deltaproteobacteria</taxon>
        <taxon>Bradymonadales</taxon>
        <taxon>Bradymonadaceae</taxon>
        <taxon>Persicimonas</taxon>
    </lineage>
</organism>
<evidence type="ECO:0000256" key="1">
    <source>
        <dbReference type="SAM" id="Phobius"/>
    </source>
</evidence>
<dbReference type="RefSeq" id="WP_141200466.1">
    <property type="nucleotide sequence ID" value="NZ_CP041186.1"/>
</dbReference>
<feature type="transmembrane region" description="Helical" evidence="1">
    <location>
        <begin position="119"/>
        <end position="140"/>
    </location>
</feature>
<dbReference type="PROSITE" id="PS51257">
    <property type="entry name" value="PROKAR_LIPOPROTEIN"/>
    <property type="match status" value="1"/>
</dbReference>
<sequence length="770" mass="86062">MQPVRTFLSWLAPTHVYAAAFIMTALAGVLSCFIPLVNLLGYESAAVFGVLGGITTTFLTLHAVNGDVLRAPLADERDVSPTSDFFVLLVRHELLLVVPALLLSLNALRVVNCAYGTGVGFWLAIAVPAIFLGQTIGWLVATLLPGRGRLQIGLCVIVIVASAATLLAHLALQPPIVGHQLFLGYFSGSIYDEALSLPSSLLWYRAMNMAAAIVVLAAIEVVWRRRQGRPSRWVAIWVLLGLAAFGSIWAYRHDLGIRIDREYIQEQLGGRLETEHFVIHYPQTGYFLKNREQLAEDHEFRYAEMADFFGTDPATEGKIHSYVYPDREVKGRLMGGRRTLVAKLWLHEMHITWRGYGDHKLAHELAHIFTEPFGAGPLKLSMQAGVGVNMGLVEGAATAADWPTEELSPHQASAALRRLELAPSISYIVDASGFWTQSSGRAYTLVGSFVRFLIDEYGVEKFKRAYPTGDFQQAYGKPATELVGEWEAFVDKLELSEHEMELARYLFDRPTIFDKVCAREIGELKRQAGLAAGEGNVGMVTETYEQIISFAPRNINHRIAYAHALTQAREYERAQEVVEELLDDEQAPAVRARLLHLRGDLAWRRGNTEVAEDAYRDCLGLGVPSDSRRLLEVKLDALSRAPESGREQAFEYLLGEASNGVSLYYPMHWHHQHDDDALAAYLVGRRLWAEQLWERAIPYLEQANAGLTDGILSQEALRMLGATAYFLDRLDQAEQTFEKLRASERPAYRASAREWLARIAWKRGNRIGTQ</sequence>
<feature type="transmembrane region" description="Helical" evidence="1">
    <location>
        <begin position="45"/>
        <end position="64"/>
    </location>
</feature>
<keyword evidence="1" id="KW-0812">Transmembrane</keyword>
<dbReference type="EMBL" id="CP041186">
    <property type="protein sequence ID" value="QDG54016.1"/>
    <property type="molecule type" value="Genomic_DNA"/>
</dbReference>
<dbReference type="Gene3D" id="1.25.40.10">
    <property type="entry name" value="Tetratricopeptide repeat domain"/>
    <property type="match status" value="2"/>
</dbReference>
<dbReference type="SUPFAM" id="SSF48452">
    <property type="entry name" value="TPR-like"/>
    <property type="match status" value="1"/>
</dbReference>
<accession>A0A5B8YEH7</accession>
<dbReference type="OrthoDB" id="1522169at2"/>
<dbReference type="Proteomes" id="UP000315995">
    <property type="component" value="Chromosome"/>
</dbReference>
<accession>A0A4Y6Q0B2</accession>
<keyword evidence="1" id="KW-1133">Transmembrane helix</keyword>
<dbReference type="InterPro" id="IPR011990">
    <property type="entry name" value="TPR-like_helical_dom_sf"/>
</dbReference>
<dbReference type="AlphaFoldDB" id="A0A4Y6Q0B2"/>
<name>A0A4Y6Q0B2_PERCE</name>
<keyword evidence="1" id="KW-0472">Membrane</keyword>
<proteinExistence type="predicted"/>
<feature type="transmembrane region" description="Helical" evidence="1">
    <location>
        <begin position="16"/>
        <end position="39"/>
    </location>
</feature>
<feature type="transmembrane region" description="Helical" evidence="1">
    <location>
        <begin position="152"/>
        <end position="172"/>
    </location>
</feature>